<protein>
    <submittedName>
        <fullName evidence="1">Uncharacterized protein</fullName>
    </submittedName>
</protein>
<sequence length="382" mass="42496">MAAFAGFLYQKDRAQFDLQFRNLAAIKDFSGWASVRLRALEDRFPSQPVQNLLADLVVRLPMPKTEVDAFRANSGLRRDVFDVLKADRWIEAEGEAYSAAHDVLADAILARHLSAMPGGEQDRVQDLGLAALKEDRLDRFIAALDRLGDHPLFQKLSGKALIEALIACDDKKTLAALPPLIKSRLLHPSELITLLASSDVLRTRLADAPETHLTIARAGEWAATKGRTVVDRVTAERALNVPLGVAVAFRHPSNMVLRCAHAFDPTRFHDDVIKRLLAAPVALDSHYLIVSLLKWGTQPDEVLAHLRPWLAGNETTLKASFVYQAWLNAKGGIDEVRERLLLWVAEHGTTPEAQFVYKAWLDAKGGIDEVRERLLLWVAEHG</sequence>
<name>A0A2N3LS83_9HYPH</name>
<dbReference type="Proteomes" id="UP000233491">
    <property type="component" value="Unassembled WGS sequence"/>
</dbReference>
<evidence type="ECO:0000313" key="1">
    <source>
        <dbReference type="EMBL" id="PKR87458.1"/>
    </source>
</evidence>
<dbReference type="AlphaFoldDB" id="A0A2N3LS83"/>
<keyword evidence="2" id="KW-1185">Reference proteome</keyword>
<evidence type="ECO:0000313" key="2">
    <source>
        <dbReference type="Proteomes" id="UP000233491"/>
    </source>
</evidence>
<reference evidence="1 2" key="1">
    <citation type="submission" date="2017-12" db="EMBL/GenBank/DDBJ databases">
        <title>Anaerobic carbon monoxide metabolism by Pleomorphomonas carboxyditropha sp. nov., a new mesophilic hydrogenogenic carboxidotroph.</title>
        <authorList>
            <person name="Esquivel-Elizondo S."/>
            <person name="Krajmalnik-Brown R."/>
        </authorList>
    </citation>
    <scope>NUCLEOTIDE SEQUENCE [LARGE SCALE GENOMIC DNA]</scope>
    <source>
        <strain evidence="1 2">R5-392</strain>
    </source>
</reference>
<comment type="caution">
    <text evidence="1">The sequence shown here is derived from an EMBL/GenBank/DDBJ whole genome shotgun (WGS) entry which is preliminary data.</text>
</comment>
<feature type="non-terminal residue" evidence="1">
    <location>
        <position position="382"/>
    </location>
</feature>
<gene>
    <name evidence="1" type="ORF">CXZ10_19850</name>
</gene>
<dbReference type="EMBL" id="PJNW01000018">
    <property type="protein sequence ID" value="PKR87458.1"/>
    <property type="molecule type" value="Genomic_DNA"/>
</dbReference>
<organism evidence="1 2">
    <name type="scientific">Pleomorphomonas diazotrophica</name>
    <dbReference type="NCBI Taxonomy" id="1166257"/>
    <lineage>
        <taxon>Bacteria</taxon>
        <taxon>Pseudomonadati</taxon>
        <taxon>Pseudomonadota</taxon>
        <taxon>Alphaproteobacteria</taxon>
        <taxon>Hyphomicrobiales</taxon>
        <taxon>Pleomorphomonadaceae</taxon>
        <taxon>Pleomorphomonas</taxon>
    </lineage>
</organism>
<proteinExistence type="predicted"/>
<accession>A0A2N3LS83</accession>